<dbReference type="Proteomes" id="UP001200537">
    <property type="component" value="Unassembled WGS sequence"/>
</dbReference>
<dbReference type="SUPFAM" id="SSF51445">
    <property type="entry name" value="(Trans)glycosidases"/>
    <property type="match status" value="1"/>
</dbReference>
<comment type="similarity">
    <text evidence="1">Belongs to the glycosyl hydrolase 13 family.</text>
</comment>
<evidence type="ECO:0000256" key="1">
    <source>
        <dbReference type="ARBA" id="ARBA00008061"/>
    </source>
</evidence>
<dbReference type="GO" id="GO:0009313">
    <property type="term" value="P:oligosaccharide catabolic process"/>
    <property type="evidence" value="ECO:0007669"/>
    <property type="project" value="TreeGrafter"/>
</dbReference>
<dbReference type="InterPro" id="IPR045857">
    <property type="entry name" value="O16G_dom_2"/>
</dbReference>
<gene>
    <name evidence="4" type="ORF">L0M99_08400</name>
</gene>
<accession>A0AAJ1BCZ7</accession>
<proteinExistence type="inferred from homology"/>
<feature type="region of interest" description="Disordered" evidence="2">
    <location>
        <begin position="445"/>
        <end position="475"/>
    </location>
</feature>
<dbReference type="PANTHER" id="PTHR10357">
    <property type="entry name" value="ALPHA-AMYLASE FAMILY MEMBER"/>
    <property type="match status" value="1"/>
</dbReference>
<comment type="caution">
    <text evidence="4">The sequence shown here is derived from an EMBL/GenBank/DDBJ whole genome shotgun (WGS) entry which is preliminary data.</text>
</comment>
<dbReference type="PANTHER" id="PTHR10357:SF179">
    <property type="entry name" value="NEUTRAL AND BASIC AMINO ACID TRANSPORT PROTEIN RBAT"/>
    <property type="match status" value="1"/>
</dbReference>
<evidence type="ECO:0000256" key="2">
    <source>
        <dbReference type="SAM" id="MobiDB-lite"/>
    </source>
</evidence>
<dbReference type="SMART" id="SM00642">
    <property type="entry name" value="Aamy"/>
    <property type="match status" value="1"/>
</dbReference>
<dbReference type="GO" id="GO:0004556">
    <property type="term" value="F:alpha-amylase activity"/>
    <property type="evidence" value="ECO:0007669"/>
    <property type="project" value="TreeGrafter"/>
</dbReference>
<sequence>MNRVQRGDWDQWWRSAAIYQIYPRSFSDSNGDGIGDLAGVLEKIDYLEKLGIDAVWFSPFYPSPQHDTGYDVADYLDINPEYGDLQTFDKVLAELHERGMKAIIDVVPNHSSWDHPLFKQALAAEPGDPARDMYMFRKCADTTPNNWGSMFGGSAWSKVEPLTGKASDRDWWYLHIFDASQPDFNWENPKVHDFFRSYLRFWLDRGVDGFRVDVAHGLVKDPALPDDLVGPDRLNYEGPNSDNGRALDVGPFFNQPGVHDIYREWRQVLDEYGRDRMLVAEAWVNTPEQEAMYVREDEMSQAFNFSVVNCQWEPAALRKVIRRTQEASASVGAPPTWVLSNHDKVRHATRFGYPNGANTDNGIGASDPQPDREIGLTRALSATAFLAGLPGSIYLYNGEELGLPDATKLPDEARQDPTWQRSGFRVRGRDGCRVPLPWSDEPGSNFGFSPAGASPAWLPQPDDWGELSVKAQDSDPNSPLNFYRKMLTVRRDLGLGMGESTWLESDPEVLALQVTGANGRQVVVVTNLGAGSRPLPEVAVTDSAKTLLSTPGIGSSHNLGDSSEDKIAPEQTLWIEI</sequence>
<evidence type="ECO:0000313" key="5">
    <source>
        <dbReference type="Proteomes" id="UP001200537"/>
    </source>
</evidence>
<reference evidence="4" key="1">
    <citation type="submission" date="2022-01" db="EMBL/GenBank/DDBJ databases">
        <title>Collection of gut derived symbiotic bacterial strains cultured from healthy donors.</title>
        <authorList>
            <person name="Lin H."/>
            <person name="Kohout C."/>
            <person name="Waligurski E."/>
            <person name="Pamer E.G."/>
        </authorList>
    </citation>
    <scope>NUCLEOTIDE SEQUENCE</scope>
    <source>
        <strain evidence="4">DFI.7.46</strain>
    </source>
</reference>
<dbReference type="InterPro" id="IPR017853">
    <property type="entry name" value="GH"/>
</dbReference>
<dbReference type="Pfam" id="PF00128">
    <property type="entry name" value="Alpha-amylase"/>
    <property type="match status" value="1"/>
</dbReference>
<name>A0AAJ1BCZ7_9ACTO</name>
<dbReference type="Gene3D" id="3.20.20.80">
    <property type="entry name" value="Glycosidases"/>
    <property type="match status" value="1"/>
</dbReference>
<dbReference type="AlphaFoldDB" id="A0AAJ1BCZ7"/>
<evidence type="ECO:0000313" key="4">
    <source>
        <dbReference type="EMBL" id="MCG4618506.1"/>
    </source>
</evidence>
<organism evidence="4 5">
    <name type="scientific">Varibaculum cambriense</name>
    <dbReference type="NCBI Taxonomy" id="184870"/>
    <lineage>
        <taxon>Bacteria</taxon>
        <taxon>Bacillati</taxon>
        <taxon>Actinomycetota</taxon>
        <taxon>Actinomycetes</taxon>
        <taxon>Actinomycetales</taxon>
        <taxon>Actinomycetaceae</taxon>
        <taxon>Varibaculum</taxon>
    </lineage>
</organism>
<dbReference type="RefSeq" id="WP_238128361.1">
    <property type="nucleotide sequence ID" value="NZ_JAGZVZ010000003.1"/>
</dbReference>
<dbReference type="EMBL" id="JAKNHJ010000017">
    <property type="protein sequence ID" value="MCG4618506.1"/>
    <property type="molecule type" value="Genomic_DNA"/>
</dbReference>
<protein>
    <submittedName>
        <fullName evidence="4">Glycoside hydrolase family 13 protein</fullName>
    </submittedName>
</protein>
<dbReference type="InterPro" id="IPR006047">
    <property type="entry name" value="GH13_cat_dom"/>
</dbReference>
<dbReference type="Gene3D" id="3.90.400.10">
    <property type="entry name" value="Oligo-1,6-glucosidase, Domain 2"/>
    <property type="match status" value="1"/>
</dbReference>
<feature type="domain" description="Glycosyl hydrolase family 13 catalytic" evidence="3">
    <location>
        <begin position="20"/>
        <end position="433"/>
    </location>
</feature>
<evidence type="ECO:0000259" key="3">
    <source>
        <dbReference type="SMART" id="SM00642"/>
    </source>
</evidence>
<keyword evidence="4" id="KW-0378">Hydrolase</keyword>
<dbReference type="CDD" id="cd11332">
    <property type="entry name" value="AmyAc_OligoGlu_TS"/>
    <property type="match status" value="1"/>
</dbReference>